<evidence type="ECO:0000256" key="1">
    <source>
        <dbReference type="SAM" id="SignalP"/>
    </source>
</evidence>
<evidence type="ECO:0000313" key="5">
    <source>
        <dbReference type="Proteomes" id="UP000461276"/>
    </source>
</evidence>
<feature type="chain" id="PRO_5036334393" evidence="1">
    <location>
        <begin position="27"/>
        <end position="211"/>
    </location>
</feature>
<dbReference type="Proteomes" id="UP000461276">
    <property type="component" value="Unassembled WGS sequence"/>
</dbReference>
<keyword evidence="1" id="KW-0732">Signal</keyword>
<reference evidence="4 5" key="1">
    <citation type="journal article" date="2019" name="Nat. Med.">
        <title>A library of human gut bacterial isolates paired with longitudinal multiomics data enables mechanistic microbiome research.</title>
        <authorList>
            <person name="Poyet M."/>
            <person name="Groussin M."/>
            <person name="Gibbons S.M."/>
            <person name="Avila-Pacheco J."/>
            <person name="Jiang X."/>
            <person name="Kearney S.M."/>
            <person name="Perrotta A.R."/>
            <person name="Berdy B."/>
            <person name="Zhao S."/>
            <person name="Lieberman T.D."/>
            <person name="Swanson P.K."/>
            <person name="Smith M."/>
            <person name="Roesemann S."/>
            <person name="Alexander J.E."/>
            <person name="Rich S.A."/>
            <person name="Livny J."/>
            <person name="Vlamakis H."/>
            <person name="Clish C."/>
            <person name="Bullock K."/>
            <person name="Deik A."/>
            <person name="Scott J."/>
            <person name="Pierce K.A."/>
            <person name="Xavier R.J."/>
            <person name="Alm E.J."/>
        </authorList>
    </citation>
    <scope>NUCLEOTIDE SEQUENCE [LARGE SCALE GENOMIC DNA]</scope>
    <source>
        <strain evidence="3 4">BIOML-A32</strain>
        <strain evidence="2 5">BIOML-A9</strain>
    </source>
</reference>
<sequence>MIKYVGMKKIFVYFLLTCLSMTLAHAQGMPLGKDSLSDNKISVTVKTNAMALGMLIANAGVELGFGDRFSLHIPFYYSGTNYFSSHTKFRILGTQPEFRYWTPLLKGCFGGVHLGVASWNFAYNRRWRYQDKDGSTPALGGGVSVGYRMPIGAARRWGMEFSLGAGCYRLHYDKFRNESNGALVESRQKTFFGIDQVNISITYTFGRGGES</sequence>
<dbReference type="AlphaFoldDB" id="A0A395YZ48"/>
<evidence type="ECO:0000313" key="2">
    <source>
        <dbReference type="EMBL" id="MRY95427.1"/>
    </source>
</evidence>
<comment type="caution">
    <text evidence="3">The sequence shown here is derived from an EMBL/GenBank/DDBJ whole genome shotgun (WGS) entry which is preliminary data.</text>
</comment>
<evidence type="ECO:0000313" key="4">
    <source>
        <dbReference type="Proteomes" id="UP000441358"/>
    </source>
</evidence>
<dbReference type="Proteomes" id="UP000441358">
    <property type="component" value="Unassembled WGS sequence"/>
</dbReference>
<gene>
    <name evidence="3" type="ORF">GKD66_00885</name>
    <name evidence="2" type="ORF">GKD67_19765</name>
</gene>
<dbReference type="Pfam" id="PF12099">
    <property type="entry name" value="DUF3575"/>
    <property type="match status" value="1"/>
</dbReference>
<feature type="signal peptide" evidence="1">
    <location>
        <begin position="1"/>
        <end position="26"/>
    </location>
</feature>
<dbReference type="EMBL" id="WKMC01000001">
    <property type="protein sequence ID" value="MRZ48816.1"/>
    <property type="molecule type" value="Genomic_DNA"/>
</dbReference>
<dbReference type="EMBL" id="WKMY01000019">
    <property type="protein sequence ID" value="MRY95427.1"/>
    <property type="molecule type" value="Genomic_DNA"/>
</dbReference>
<dbReference type="OrthoDB" id="1046564at2"/>
<dbReference type="InterPro" id="IPR021958">
    <property type="entry name" value="DUF3575"/>
</dbReference>
<organism evidence="3 4">
    <name type="scientific">Parabacteroides distasonis</name>
    <dbReference type="NCBI Taxonomy" id="823"/>
    <lineage>
        <taxon>Bacteria</taxon>
        <taxon>Pseudomonadati</taxon>
        <taxon>Bacteroidota</taxon>
        <taxon>Bacteroidia</taxon>
        <taxon>Bacteroidales</taxon>
        <taxon>Tannerellaceae</taxon>
        <taxon>Parabacteroides</taxon>
    </lineage>
</organism>
<name>A0A395YZ48_PARDI</name>
<protein>
    <submittedName>
        <fullName evidence="3">DUF3575 domain-containing protein</fullName>
    </submittedName>
</protein>
<accession>A0A395YZ48</accession>
<proteinExistence type="predicted"/>
<evidence type="ECO:0000313" key="3">
    <source>
        <dbReference type="EMBL" id="MRZ48816.1"/>
    </source>
</evidence>